<protein>
    <submittedName>
        <fullName evidence="2">Uncharacterized protein</fullName>
    </submittedName>
</protein>
<feature type="region of interest" description="Disordered" evidence="1">
    <location>
        <begin position="122"/>
        <end position="175"/>
    </location>
</feature>
<evidence type="ECO:0000313" key="3">
    <source>
        <dbReference type="Proteomes" id="UP000054248"/>
    </source>
</evidence>
<dbReference type="Proteomes" id="UP000054248">
    <property type="component" value="Unassembled WGS sequence"/>
</dbReference>
<feature type="compositionally biased region" description="Polar residues" evidence="1">
    <location>
        <begin position="154"/>
        <end position="175"/>
    </location>
</feature>
<proteinExistence type="predicted"/>
<reference evidence="3" key="2">
    <citation type="submission" date="2015-01" db="EMBL/GenBank/DDBJ databases">
        <title>Evolutionary Origins and Diversification of the Mycorrhizal Mutualists.</title>
        <authorList>
            <consortium name="DOE Joint Genome Institute"/>
            <consortium name="Mycorrhizal Genomics Consortium"/>
            <person name="Kohler A."/>
            <person name="Kuo A."/>
            <person name="Nagy L.G."/>
            <person name="Floudas D."/>
            <person name="Copeland A."/>
            <person name="Barry K.W."/>
            <person name="Cichocki N."/>
            <person name="Veneault-Fourrey C."/>
            <person name="LaButti K."/>
            <person name="Lindquist E.A."/>
            <person name="Lipzen A."/>
            <person name="Lundell T."/>
            <person name="Morin E."/>
            <person name="Murat C."/>
            <person name="Riley R."/>
            <person name="Ohm R."/>
            <person name="Sun H."/>
            <person name="Tunlid A."/>
            <person name="Henrissat B."/>
            <person name="Grigoriev I.V."/>
            <person name="Hibbett D.S."/>
            <person name="Martin F."/>
        </authorList>
    </citation>
    <scope>NUCLEOTIDE SEQUENCE [LARGE SCALE GENOMIC DNA]</scope>
    <source>
        <strain evidence="3">MUT 4182</strain>
    </source>
</reference>
<accession>A0A0C3QDV2</accession>
<dbReference type="EMBL" id="KN823093">
    <property type="protein sequence ID" value="KIO23069.1"/>
    <property type="molecule type" value="Genomic_DNA"/>
</dbReference>
<organism evidence="2 3">
    <name type="scientific">Tulasnella calospora MUT 4182</name>
    <dbReference type="NCBI Taxonomy" id="1051891"/>
    <lineage>
        <taxon>Eukaryota</taxon>
        <taxon>Fungi</taxon>
        <taxon>Dikarya</taxon>
        <taxon>Basidiomycota</taxon>
        <taxon>Agaricomycotina</taxon>
        <taxon>Agaricomycetes</taxon>
        <taxon>Cantharellales</taxon>
        <taxon>Tulasnellaceae</taxon>
        <taxon>Tulasnella</taxon>
    </lineage>
</organism>
<keyword evidence="3" id="KW-1185">Reference proteome</keyword>
<reference evidence="2 3" key="1">
    <citation type="submission" date="2014-04" db="EMBL/GenBank/DDBJ databases">
        <authorList>
            <consortium name="DOE Joint Genome Institute"/>
            <person name="Kuo A."/>
            <person name="Girlanda M."/>
            <person name="Perotto S."/>
            <person name="Kohler A."/>
            <person name="Nagy L.G."/>
            <person name="Floudas D."/>
            <person name="Copeland A."/>
            <person name="Barry K.W."/>
            <person name="Cichocki N."/>
            <person name="Veneault-Fourrey C."/>
            <person name="LaButti K."/>
            <person name="Lindquist E.A."/>
            <person name="Lipzen A."/>
            <person name="Lundell T."/>
            <person name="Morin E."/>
            <person name="Murat C."/>
            <person name="Sun H."/>
            <person name="Tunlid A."/>
            <person name="Henrissat B."/>
            <person name="Grigoriev I.V."/>
            <person name="Hibbett D.S."/>
            <person name="Martin F."/>
            <person name="Nordberg H.P."/>
            <person name="Cantor M.N."/>
            <person name="Hua S.X."/>
        </authorList>
    </citation>
    <scope>NUCLEOTIDE SEQUENCE [LARGE SCALE GENOMIC DNA]</scope>
    <source>
        <strain evidence="2 3">MUT 4182</strain>
    </source>
</reference>
<dbReference type="AlphaFoldDB" id="A0A0C3QDV2"/>
<dbReference type="HOGENOM" id="CLU_1094956_0_0_1"/>
<evidence type="ECO:0000256" key="1">
    <source>
        <dbReference type="SAM" id="MobiDB-lite"/>
    </source>
</evidence>
<sequence>MNPKGARPRAQALKSLVAYPFTSFKHSRVVSYTLQHSLTPGTPKAAAVEHALALLHDLINVRLILEGHYSEATSLDCQFANSPFSIAGGLVSEGLESRRLGVKELLSVLPEVQRKLVDVRLEQGEEEEPKPRPTNARVPLPPNDLTMSWEKVDASTSSLRPPSVRSSHNPTSAPLSASQAFRTSHNLRNAVLQAFASSSSEGHGRIPYADRPRWIATRSWSISQEERFSHYRAVQSTTAHFRLRQDDARTAAAG</sequence>
<dbReference type="OrthoDB" id="3251961at2759"/>
<name>A0A0C3QDV2_9AGAM</name>
<dbReference type="STRING" id="1051891.A0A0C3QDV2"/>
<evidence type="ECO:0000313" key="2">
    <source>
        <dbReference type="EMBL" id="KIO23069.1"/>
    </source>
</evidence>
<gene>
    <name evidence="2" type="ORF">M407DRAFT_9593</name>
</gene>